<comment type="caution">
    <text evidence="2">The sequence shown here is derived from an EMBL/GenBank/DDBJ whole genome shotgun (WGS) entry which is preliminary data.</text>
</comment>
<organism evidence="2 3">
    <name type="scientific">Catonella morbi ATCC 51271</name>
    <dbReference type="NCBI Taxonomy" id="592026"/>
    <lineage>
        <taxon>Bacteria</taxon>
        <taxon>Bacillati</taxon>
        <taxon>Bacillota</taxon>
        <taxon>Clostridia</taxon>
        <taxon>Lachnospirales</taxon>
        <taxon>Lachnospiraceae</taxon>
        <taxon>Catonella</taxon>
    </lineage>
</organism>
<dbReference type="InterPro" id="IPR053139">
    <property type="entry name" value="Surface_bspA-like"/>
</dbReference>
<feature type="compositionally biased region" description="Pro residues" evidence="1">
    <location>
        <begin position="621"/>
        <end position="632"/>
    </location>
</feature>
<evidence type="ECO:0000313" key="2">
    <source>
        <dbReference type="EMBL" id="ESL03088.1"/>
    </source>
</evidence>
<dbReference type="AlphaFoldDB" id="V2Y2B0"/>
<dbReference type="EMBL" id="ACIL03000013">
    <property type="protein sequence ID" value="ESL03088.1"/>
    <property type="molecule type" value="Genomic_DNA"/>
</dbReference>
<dbReference type="InterPro" id="IPR026906">
    <property type="entry name" value="LRR_5"/>
</dbReference>
<evidence type="ECO:0000256" key="1">
    <source>
        <dbReference type="SAM" id="MobiDB-lite"/>
    </source>
</evidence>
<name>V2Y2B0_9FIRM</name>
<sequence>MKKRIKTGHLVGGTAIALVAAVSISMTSVTFPQKSFPFGNVLSVQAAEPLLINEVADFDVQGNEVKGLTAAGNAKLNTPGHDSVILHFPATLPAIKIADNAFREKFTGKDVKLELSENIQEIGKCAFASNSAITSVTFGAPDAEKKLKKINEKAFFSSGLTGDLKLPEHLELLHEECFRHNKLNSVTLPDSLTTIYGMVFADNQISSVDFGSYANVDPRNGFGARRWDIDTALAGKMIAYGMFANNKLEKVEFPEGIWAIGSHAFMNNDIKEIKIPKNVTKIYKYAFKDNKNLTKLEFELDADGKGINQIDREAFNGCSITGKITFPKDMGEMGSRSFANNKITGVDFGPDAPLIGHYSFENNPIEKVSNLNSWGFEISPFRNTKALKNIEFEYANPKSGSRGTFGQSEDNTISPNAFKNGLLRSLNFPAYINVLKYDINGQKYNISSAFADNKGWTEGTNKVALYRLNADKTTYETNNRLDDGKFYVFNPVAVKFELKDQYGTVLPVTNIEVQRTRTVSDGSIQVTTHSALVTDTANFKLGDKIKFTLPNAPTGYEFATNPVTQSWLTKVTGSDNDYEVTLDPANTSIVSDVAYGDGYEVGYKQTVITLNYRNTNVGPVIPGPNPGNPTTPEPNLSPEQPSTPSVDVDSQNTPRGDANTDTTDVSDDTNPRGDANTDTTDISDDTSPRGNANTGKNVIADNKDEVDVNDTKAPLGKLPKTGGSNESRFILLGAALIGLGLVVKKKIR</sequence>
<evidence type="ECO:0000313" key="3">
    <source>
        <dbReference type="Proteomes" id="UP000018227"/>
    </source>
</evidence>
<dbReference type="NCBIfam" id="TIGR01167">
    <property type="entry name" value="LPXTG_anchor"/>
    <property type="match status" value="1"/>
</dbReference>
<dbReference type="STRING" id="592026.GCWU0000282_001961"/>
<proteinExistence type="predicted"/>
<dbReference type="Proteomes" id="UP000018227">
    <property type="component" value="Unassembled WGS sequence"/>
</dbReference>
<keyword evidence="3" id="KW-1185">Reference proteome</keyword>
<dbReference type="Pfam" id="PF13306">
    <property type="entry name" value="LRR_5"/>
    <property type="match status" value="2"/>
</dbReference>
<dbReference type="PANTHER" id="PTHR45661:SF3">
    <property type="entry name" value="IG-LIKE DOMAIN-CONTAINING PROTEIN"/>
    <property type="match status" value="1"/>
</dbReference>
<dbReference type="PANTHER" id="PTHR45661">
    <property type="entry name" value="SURFACE ANTIGEN"/>
    <property type="match status" value="1"/>
</dbReference>
<gene>
    <name evidence="2" type="ORF">GCWU0000282_001961</name>
</gene>
<reference evidence="2 3" key="1">
    <citation type="submission" date="2013-06" db="EMBL/GenBank/DDBJ databases">
        <authorList>
            <person name="Weinstock G."/>
            <person name="Sodergren E."/>
            <person name="Clifton S."/>
            <person name="Fulton L."/>
            <person name="Fulton B."/>
            <person name="Courtney L."/>
            <person name="Fronick C."/>
            <person name="Harrison M."/>
            <person name="Strong C."/>
            <person name="Farmer C."/>
            <person name="Delahaunty K."/>
            <person name="Markovic C."/>
            <person name="Hall O."/>
            <person name="Minx P."/>
            <person name="Tomlinson C."/>
            <person name="Mitreva M."/>
            <person name="Nelson J."/>
            <person name="Hou S."/>
            <person name="Wollam A."/>
            <person name="Pepin K.H."/>
            <person name="Johnson M."/>
            <person name="Bhonagiri V."/>
            <person name="Nash W.E."/>
            <person name="Warren W."/>
            <person name="Chinwalla A."/>
            <person name="Mardis E.R."/>
            <person name="Wilson R.K."/>
        </authorList>
    </citation>
    <scope>NUCLEOTIDE SEQUENCE [LARGE SCALE GENOMIC DNA]</scope>
    <source>
        <strain evidence="2 3">ATCC 51271</strain>
    </source>
</reference>
<dbReference type="Gene3D" id="3.80.10.10">
    <property type="entry name" value="Ribonuclease Inhibitor"/>
    <property type="match status" value="2"/>
</dbReference>
<feature type="region of interest" description="Disordered" evidence="1">
    <location>
        <begin position="619"/>
        <end position="705"/>
    </location>
</feature>
<dbReference type="RefSeq" id="WP_023354830.1">
    <property type="nucleotide sequence ID" value="NZ_KI535368.1"/>
</dbReference>
<dbReference type="InterPro" id="IPR032675">
    <property type="entry name" value="LRR_dom_sf"/>
</dbReference>
<dbReference type="HOGENOM" id="CLU_371610_0_0_9"/>
<protein>
    <submittedName>
        <fullName evidence="2">LPXTG-motif protein cell wall anchor domain protein</fullName>
    </submittedName>
</protein>
<accession>V2Y2B0</accession>
<feature type="compositionally biased region" description="Polar residues" evidence="1">
    <location>
        <begin position="637"/>
        <end position="654"/>
    </location>
</feature>
<dbReference type="eggNOG" id="COG4886">
    <property type="taxonomic scope" value="Bacteria"/>
</dbReference>